<proteinExistence type="predicted"/>
<feature type="signal peptide" evidence="1">
    <location>
        <begin position="1"/>
        <end position="22"/>
    </location>
</feature>
<evidence type="ECO:0000313" key="3">
    <source>
        <dbReference type="Proteomes" id="UP001189429"/>
    </source>
</evidence>
<gene>
    <name evidence="2" type="ORF">PCOR1329_LOCUS47179</name>
</gene>
<dbReference type="Proteomes" id="UP001189429">
    <property type="component" value="Unassembled WGS sequence"/>
</dbReference>
<comment type="caution">
    <text evidence="2">The sequence shown here is derived from an EMBL/GenBank/DDBJ whole genome shotgun (WGS) entry which is preliminary data.</text>
</comment>
<reference evidence="2" key="1">
    <citation type="submission" date="2023-10" db="EMBL/GenBank/DDBJ databases">
        <authorList>
            <person name="Chen Y."/>
            <person name="Shah S."/>
            <person name="Dougan E. K."/>
            <person name="Thang M."/>
            <person name="Chan C."/>
        </authorList>
    </citation>
    <scope>NUCLEOTIDE SEQUENCE [LARGE SCALE GENOMIC DNA]</scope>
</reference>
<accession>A0ABN9UC52</accession>
<organism evidence="2 3">
    <name type="scientific">Prorocentrum cordatum</name>
    <dbReference type="NCBI Taxonomy" id="2364126"/>
    <lineage>
        <taxon>Eukaryota</taxon>
        <taxon>Sar</taxon>
        <taxon>Alveolata</taxon>
        <taxon>Dinophyceae</taxon>
        <taxon>Prorocentrales</taxon>
        <taxon>Prorocentraceae</taxon>
        <taxon>Prorocentrum</taxon>
    </lineage>
</organism>
<keyword evidence="3" id="KW-1185">Reference proteome</keyword>
<keyword evidence="1" id="KW-0732">Signal</keyword>
<dbReference type="EMBL" id="CAUYUJ010015682">
    <property type="protein sequence ID" value="CAK0856926.1"/>
    <property type="molecule type" value="Genomic_DNA"/>
</dbReference>
<evidence type="ECO:0000313" key="2">
    <source>
        <dbReference type="EMBL" id="CAK0856926.1"/>
    </source>
</evidence>
<name>A0ABN9UC52_9DINO</name>
<sequence>MAAGWLPGLLAAGALLGGPAAALRPGGPPAPPRVAVLVAGTPDRMLLAPLVENVITRRAKLSLFLAVAPYAARGYGLDLFLSLRHAGRFVVDPRLAGLRETRHGFEAGLLKASCRLAAAAGATTCQGGVEPDGLELTERVNDSAHRRMIIEYSPLRTLAGVSLLRRWRSLSSMWQQAKALEESEGFLYAEVVNVRDDSYWIAPHSPSVADFLEDPKMIKVIPCMDFHGINDKVVHMGRDAADVMMGAYEAWMQGSEAILANTRNAEEFWYRMAVSRGLSIQTQTTPQALAAFTDVGLPCFRKQKSHTWLREQFGEEALGLGACFGDGDANGAMAELFYAFNCDDMNPVFYSQISALSAGVLHSAIKQLARQDRNPVIVTFADSEAGPLVQNMVFSLRAAGERSGVLVVGVAPGACRSVDADGLPNVACVVVPPVAQTDDDDERPVEAIDSETVDARESAIHRHAVLTTVVASGLTQGVLYCEPSVVVLRPLVAAFRDRLGTGRIQAVFALDGAQPQGQFAHAGAPGSSAADADGDRDLDIDTGLFYVADSAGSTDLMLRTWMLLAESAGEGRAAVHKWALLEAIRAAPWVKVASVPREEFANGNAFWGHRGALQTDRLRAVHVNWMDPQLRLECMARARLLAPAPGTGARAGGPWWSDAGDIATFDDGDSLRVSSCSDGIAGDSYSTHA</sequence>
<feature type="chain" id="PRO_5045635349" evidence="1">
    <location>
        <begin position="23"/>
        <end position="689"/>
    </location>
</feature>
<evidence type="ECO:0000256" key="1">
    <source>
        <dbReference type="SAM" id="SignalP"/>
    </source>
</evidence>
<protein>
    <submittedName>
        <fullName evidence="2">Uncharacterized protein</fullName>
    </submittedName>
</protein>